<proteinExistence type="predicted"/>
<protein>
    <submittedName>
        <fullName evidence="2">Uncharacterized protein</fullName>
    </submittedName>
</protein>
<evidence type="ECO:0000256" key="1">
    <source>
        <dbReference type="SAM" id="MobiDB-lite"/>
    </source>
</evidence>
<accession>A0AAD7IU50</accession>
<sequence length="369" mass="41296">MSFIKWCTGDYITGQADAQEMQRLARISGDLPSEAAGLANEVRCCTSLGHYRECISLILRASSLLALCGRSHGDMDYFLRYYQAEVHLRKSEYVQAGTIYQQLLQNYQGGQPIYKGIALINIAQIDLLIGASYNVIREKIDASRALFAKIGLGASLLTCDAIQADLNLREGDMSTLLFRQSLKCGPEQFSPEDRSYCLETLADVTRWGPHHDPSWNTVFLVYSLKLKKKLEIHKALQFIGDTFLMAGDEFSAVSLFTLALNGFTHMDVHLSRAECIIRLGDIAQKRGDLLKALELWDTARPLFDCSSQTKRVLDIDQRISSISDNIKEQHQNNLAQLAELKVPVASVEEVDSDAEEPELEEEQIELIAA</sequence>
<organism evidence="2 3">
    <name type="scientific">Mycena metata</name>
    <dbReference type="NCBI Taxonomy" id="1033252"/>
    <lineage>
        <taxon>Eukaryota</taxon>
        <taxon>Fungi</taxon>
        <taxon>Dikarya</taxon>
        <taxon>Basidiomycota</taxon>
        <taxon>Agaricomycotina</taxon>
        <taxon>Agaricomycetes</taxon>
        <taxon>Agaricomycetidae</taxon>
        <taxon>Agaricales</taxon>
        <taxon>Marasmiineae</taxon>
        <taxon>Mycenaceae</taxon>
        <taxon>Mycena</taxon>
    </lineage>
</organism>
<reference evidence="2" key="1">
    <citation type="submission" date="2023-03" db="EMBL/GenBank/DDBJ databases">
        <title>Massive genome expansion in bonnet fungi (Mycena s.s.) driven by repeated elements and novel gene families across ecological guilds.</title>
        <authorList>
            <consortium name="Lawrence Berkeley National Laboratory"/>
            <person name="Harder C.B."/>
            <person name="Miyauchi S."/>
            <person name="Viragh M."/>
            <person name="Kuo A."/>
            <person name="Thoen E."/>
            <person name="Andreopoulos B."/>
            <person name="Lu D."/>
            <person name="Skrede I."/>
            <person name="Drula E."/>
            <person name="Henrissat B."/>
            <person name="Morin E."/>
            <person name="Kohler A."/>
            <person name="Barry K."/>
            <person name="LaButti K."/>
            <person name="Morin E."/>
            <person name="Salamov A."/>
            <person name="Lipzen A."/>
            <person name="Mereny Z."/>
            <person name="Hegedus B."/>
            <person name="Baldrian P."/>
            <person name="Stursova M."/>
            <person name="Weitz H."/>
            <person name="Taylor A."/>
            <person name="Grigoriev I.V."/>
            <person name="Nagy L.G."/>
            <person name="Martin F."/>
            <person name="Kauserud H."/>
        </authorList>
    </citation>
    <scope>NUCLEOTIDE SEQUENCE</scope>
    <source>
        <strain evidence="2">CBHHK182m</strain>
    </source>
</reference>
<gene>
    <name evidence="2" type="ORF">B0H16DRAFT_1845552</name>
</gene>
<evidence type="ECO:0000313" key="2">
    <source>
        <dbReference type="EMBL" id="KAJ7749442.1"/>
    </source>
</evidence>
<feature type="region of interest" description="Disordered" evidence="1">
    <location>
        <begin position="350"/>
        <end position="369"/>
    </location>
</feature>
<dbReference type="Gene3D" id="1.25.40.10">
    <property type="entry name" value="Tetratricopeptide repeat domain"/>
    <property type="match status" value="1"/>
</dbReference>
<keyword evidence="3" id="KW-1185">Reference proteome</keyword>
<dbReference type="EMBL" id="JARKIB010000069">
    <property type="protein sequence ID" value="KAJ7749442.1"/>
    <property type="molecule type" value="Genomic_DNA"/>
</dbReference>
<dbReference type="Proteomes" id="UP001215598">
    <property type="component" value="Unassembled WGS sequence"/>
</dbReference>
<comment type="caution">
    <text evidence="2">The sequence shown here is derived from an EMBL/GenBank/DDBJ whole genome shotgun (WGS) entry which is preliminary data.</text>
</comment>
<name>A0AAD7IU50_9AGAR</name>
<evidence type="ECO:0000313" key="3">
    <source>
        <dbReference type="Proteomes" id="UP001215598"/>
    </source>
</evidence>
<dbReference type="AlphaFoldDB" id="A0AAD7IU50"/>
<dbReference type="InterPro" id="IPR011990">
    <property type="entry name" value="TPR-like_helical_dom_sf"/>
</dbReference>
<dbReference type="SUPFAM" id="SSF48452">
    <property type="entry name" value="TPR-like"/>
    <property type="match status" value="2"/>
</dbReference>